<dbReference type="InterPro" id="IPR025997">
    <property type="entry name" value="SBP_2_dom"/>
</dbReference>
<comment type="similarity">
    <text evidence="2">Belongs to the bacterial solute-binding protein 2 family.</text>
</comment>
<evidence type="ECO:0000313" key="6">
    <source>
        <dbReference type="Proteomes" id="UP000254938"/>
    </source>
</evidence>
<dbReference type="SUPFAM" id="SSF53822">
    <property type="entry name" value="Periplasmic binding protein-like I"/>
    <property type="match status" value="1"/>
</dbReference>
<keyword evidence="3" id="KW-0732">Signal</keyword>
<dbReference type="PANTHER" id="PTHR46847">
    <property type="entry name" value="D-ALLOSE-BINDING PERIPLASMIC PROTEIN-RELATED"/>
    <property type="match status" value="1"/>
</dbReference>
<accession>A0A377TQR2</accession>
<dbReference type="GO" id="GO:0030246">
    <property type="term" value="F:carbohydrate binding"/>
    <property type="evidence" value="ECO:0007669"/>
    <property type="project" value="UniProtKB-ARBA"/>
</dbReference>
<organism evidence="5 6">
    <name type="scientific">Klebsiella pneumoniae</name>
    <dbReference type="NCBI Taxonomy" id="573"/>
    <lineage>
        <taxon>Bacteria</taxon>
        <taxon>Pseudomonadati</taxon>
        <taxon>Pseudomonadota</taxon>
        <taxon>Gammaproteobacteria</taxon>
        <taxon>Enterobacterales</taxon>
        <taxon>Enterobacteriaceae</taxon>
        <taxon>Klebsiella/Raoultella group</taxon>
        <taxon>Klebsiella</taxon>
        <taxon>Klebsiella pneumoniae complex</taxon>
    </lineage>
</organism>
<evidence type="ECO:0000259" key="4">
    <source>
        <dbReference type="Pfam" id="PF13407"/>
    </source>
</evidence>
<gene>
    <name evidence="5" type="primary">ytfQ_2</name>
    <name evidence="5" type="ORF">NCTC9140_02576</name>
</gene>
<dbReference type="InterPro" id="IPR028082">
    <property type="entry name" value="Peripla_BP_I"/>
</dbReference>
<dbReference type="AlphaFoldDB" id="A0A377TQR2"/>
<comment type="subcellular location">
    <subcellularLocation>
        <location evidence="1">Cell envelope</location>
    </subcellularLocation>
</comment>
<dbReference type="Pfam" id="PF13407">
    <property type="entry name" value="Peripla_BP_4"/>
    <property type="match status" value="1"/>
</dbReference>
<dbReference type="Proteomes" id="UP000254938">
    <property type="component" value="Unassembled WGS sequence"/>
</dbReference>
<dbReference type="EMBL" id="UGKQ01000007">
    <property type="protein sequence ID" value="STS80858.1"/>
    <property type="molecule type" value="Genomic_DNA"/>
</dbReference>
<evidence type="ECO:0000256" key="2">
    <source>
        <dbReference type="ARBA" id="ARBA00007639"/>
    </source>
</evidence>
<feature type="domain" description="Periplasmic binding protein" evidence="4">
    <location>
        <begin position="1"/>
        <end position="89"/>
    </location>
</feature>
<dbReference type="GO" id="GO:0055085">
    <property type="term" value="P:transmembrane transport"/>
    <property type="evidence" value="ECO:0007669"/>
    <property type="project" value="UniProtKB-ARBA"/>
</dbReference>
<dbReference type="Gene3D" id="3.40.50.2300">
    <property type="match status" value="2"/>
</dbReference>
<evidence type="ECO:0000313" key="5">
    <source>
        <dbReference type="EMBL" id="STS80858.1"/>
    </source>
</evidence>
<proteinExistence type="inferred from homology"/>
<protein>
    <submittedName>
        <fullName evidence="5">Inositol transport system sugar-binding protein</fullName>
    </submittedName>
</protein>
<evidence type="ECO:0000256" key="3">
    <source>
        <dbReference type="ARBA" id="ARBA00022729"/>
    </source>
</evidence>
<dbReference type="PANTHER" id="PTHR46847:SF1">
    <property type="entry name" value="D-ALLOSE-BINDING PERIPLASMIC PROTEIN-RELATED"/>
    <property type="match status" value="1"/>
</dbReference>
<dbReference type="GO" id="GO:0030313">
    <property type="term" value="C:cell envelope"/>
    <property type="evidence" value="ECO:0007669"/>
    <property type="project" value="UniProtKB-SubCell"/>
</dbReference>
<sequence>MDQATKAGIPLVFVNRRPQAELTDKMAYVGSDSILAGRLQMEALAKAMNGKGNVAILLGDLANESTRDRTKGVEEVVAKYPNIKIVQKQTAKFYPQ</sequence>
<reference evidence="5 6" key="1">
    <citation type="submission" date="2018-06" db="EMBL/GenBank/DDBJ databases">
        <authorList>
            <consortium name="Pathogen Informatics"/>
            <person name="Doyle S."/>
        </authorList>
    </citation>
    <scope>NUCLEOTIDE SEQUENCE [LARGE SCALE GENOMIC DNA]</scope>
    <source>
        <strain evidence="5 6">NCTC9140</strain>
    </source>
</reference>
<evidence type="ECO:0000256" key="1">
    <source>
        <dbReference type="ARBA" id="ARBA00004196"/>
    </source>
</evidence>
<name>A0A377TQR2_KLEPN</name>